<dbReference type="RefSeq" id="WP_077101397.1">
    <property type="nucleotide sequence ID" value="NZ_LT717701.1"/>
</dbReference>
<dbReference type="AlphaFoldDB" id="A0A2U3NFY1"/>
<dbReference type="EMBL" id="FTRV01000015">
    <property type="protein sequence ID" value="SPM30417.1"/>
    <property type="molecule type" value="Genomic_DNA"/>
</dbReference>
<sequence length="84" mass="9315">MSTPPEVKALIEALAGDIYEAFLANAAWDGEEHENHPRAVGAARFLSRHLVKRGWGRAQIELPKCPYGTPICFDPEPHTLCMKS</sequence>
<name>A0A2U3NFY1_9MYCO</name>
<proteinExistence type="predicted"/>
<dbReference type="Proteomes" id="UP000241595">
    <property type="component" value="Unassembled WGS sequence"/>
</dbReference>
<gene>
    <name evidence="1" type="ORF">MTAB308_3920</name>
</gene>
<organism evidence="1 2">
    <name type="scientific">Mycobacterium terramassiliense</name>
    <dbReference type="NCBI Taxonomy" id="1841859"/>
    <lineage>
        <taxon>Bacteria</taxon>
        <taxon>Bacillati</taxon>
        <taxon>Actinomycetota</taxon>
        <taxon>Actinomycetes</taxon>
        <taxon>Mycobacteriales</taxon>
        <taxon>Mycobacteriaceae</taxon>
        <taxon>Mycobacterium</taxon>
    </lineage>
</organism>
<protein>
    <submittedName>
        <fullName evidence="1">Uncharacterized protein</fullName>
    </submittedName>
</protein>
<evidence type="ECO:0000313" key="2">
    <source>
        <dbReference type="Proteomes" id="UP000241595"/>
    </source>
</evidence>
<keyword evidence="2" id="KW-1185">Reference proteome</keyword>
<evidence type="ECO:0000313" key="1">
    <source>
        <dbReference type="EMBL" id="SPM30417.1"/>
    </source>
</evidence>
<reference evidence="1 2" key="1">
    <citation type="submission" date="2017-01" db="EMBL/GenBank/DDBJ databases">
        <authorList>
            <consortium name="Urmite Genomes"/>
        </authorList>
    </citation>
    <scope>NUCLEOTIDE SEQUENCE [LARGE SCALE GENOMIC DNA]</scope>
    <source>
        <strain evidence="1 2">AB308</strain>
    </source>
</reference>
<accession>A0A2U3NFY1</accession>
<dbReference type="OrthoDB" id="9800162at2"/>